<reference evidence="3" key="2">
    <citation type="submission" date="2020-09" db="EMBL/GenBank/DDBJ databases">
        <authorList>
            <person name="Sun Q."/>
            <person name="Zhou Y."/>
        </authorList>
    </citation>
    <scope>NUCLEOTIDE SEQUENCE</scope>
    <source>
        <strain evidence="3">CGMCC 1.12827</strain>
    </source>
</reference>
<dbReference type="Proteomes" id="UP000621454">
    <property type="component" value="Unassembled WGS sequence"/>
</dbReference>
<dbReference type="RefSeq" id="WP_308421386.1">
    <property type="nucleotide sequence ID" value="NZ_BMGC01000014.1"/>
</dbReference>
<feature type="compositionally biased region" description="Low complexity" evidence="1">
    <location>
        <begin position="173"/>
        <end position="182"/>
    </location>
</feature>
<evidence type="ECO:0000313" key="4">
    <source>
        <dbReference type="Proteomes" id="UP000621454"/>
    </source>
</evidence>
<reference evidence="3" key="1">
    <citation type="journal article" date="2014" name="Int. J. Syst. Evol. Microbiol.">
        <title>Complete genome sequence of Corynebacterium casei LMG S-19264T (=DSM 44701T), isolated from a smear-ripened cheese.</title>
        <authorList>
            <consortium name="US DOE Joint Genome Institute (JGI-PGF)"/>
            <person name="Walter F."/>
            <person name="Albersmeier A."/>
            <person name="Kalinowski J."/>
            <person name="Ruckert C."/>
        </authorList>
    </citation>
    <scope>NUCLEOTIDE SEQUENCE</scope>
    <source>
        <strain evidence="3">CGMCC 1.12827</strain>
    </source>
</reference>
<feature type="region of interest" description="Disordered" evidence="1">
    <location>
        <begin position="160"/>
        <end position="184"/>
    </location>
</feature>
<evidence type="ECO:0000313" key="3">
    <source>
        <dbReference type="EMBL" id="GGB33475.1"/>
    </source>
</evidence>
<keyword evidence="4" id="KW-1185">Reference proteome</keyword>
<comment type="caution">
    <text evidence="3">The sequence shown here is derived from an EMBL/GenBank/DDBJ whole genome shotgun (WGS) entry which is preliminary data.</text>
</comment>
<dbReference type="Pfam" id="PF12079">
    <property type="entry name" value="DUF3558"/>
    <property type="match status" value="1"/>
</dbReference>
<protein>
    <submittedName>
        <fullName evidence="3">Lipoprotein LprB</fullName>
    </submittedName>
</protein>
<evidence type="ECO:0000256" key="2">
    <source>
        <dbReference type="SAM" id="SignalP"/>
    </source>
</evidence>
<accession>A0A916WVL7</accession>
<dbReference type="PROSITE" id="PS51257">
    <property type="entry name" value="PROKAR_LIPOPROTEIN"/>
    <property type="match status" value="1"/>
</dbReference>
<gene>
    <name evidence="3" type="ORF">GCM10011489_22020</name>
</gene>
<name>A0A916WVL7_9ACTN</name>
<keyword evidence="2" id="KW-0732">Signal</keyword>
<dbReference type="InterPro" id="IPR024520">
    <property type="entry name" value="DUF3558"/>
</dbReference>
<proteinExistence type="predicted"/>
<dbReference type="AlphaFoldDB" id="A0A916WVL7"/>
<keyword evidence="3" id="KW-0449">Lipoprotein</keyword>
<sequence>MFTRVIHRRSIAVVAAVAALSLVASCGDDSKDSSPQTTQGEAAPGAAGAGPFFGNCGGVEVAEVSKATGFDGLTNTVRNPSVCEWVTPEGDIGPQVSFNWYRGSPIGRERATEQLTRDSVTDIEISGGKGFLASTTGLCELGIAFGADFFEWSASVGATAGGGSGQPSPGAPAPGQGQAPDAATEKMCDAVKQLGTLTISRSQK</sequence>
<evidence type="ECO:0000256" key="1">
    <source>
        <dbReference type="SAM" id="MobiDB-lite"/>
    </source>
</evidence>
<organism evidence="3 4">
    <name type="scientific">Gordonia jinhuaensis</name>
    <dbReference type="NCBI Taxonomy" id="1517702"/>
    <lineage>
        <taxon>Bacteria</taxon>
        <taxon>Bacillati</taxon>
        <taxon>Actinomycetota</taxon>
        <taxon>Actinomycetes</taxon>
        <taxon>Mycobacteriales</taxon>
        <taxon>Gordoniaceae</taxon>
        <taxon>Gordonia</taxon>
    </lineage>
</organism>
<feature type="signal peptide" evidence="2">
    <location>
        <begin position="1"/>
        <end position="26"/>
    </location>
</feature>
<dbReference type="EMBL" id="BMGC01000014">
    <property type="protein sequence ID" value="GGB33475.1"/>
    <property type="molecule type" value="Genomic_DNA"/>
</dbReference>
<feature type="chain" id="PRO_5038424931" evidence="2">
    <location>
        <begin position="27"/>
        <end position="204"/>
    </location>
</feature>